<organism evidence="1 2">
    <name type="scientific">Chryseobacterium lathyri</name>
    <dbReference type="NCBI Taxonomy" id="395933"/>
    <lineage>
        <taxon>Bacteria</taxon>
        <taxon>Pseudomonadati</taxon>
        <taxon>Bacteroidota</taxon>
        <taxon>Flavobacteriia</taxon>
        <taxon>Flavobacteriales</taxon>
        <taxon>Weeksellaceae</taxon>
        <taxon>Chryseobacterium group</taxon>
        <taxon>Chryseobacterium</taxon>
    </lineage>
</organism>
<dbReference type="EMBL" id="JAUSRL010000005">
    <property type="protein sequence ID" value="MDP9961396.1"/>
    <property type="molecule type" value="Genomic_DNA"/>
</dbReference>
<evidence type="ECO:0000313" key="2">
    <source>
        <dbReference type="Proteomes" id="UP001235513"/>
    </source>
</evidence>
<evidence type="ECO:0000313" key="1">
    <source>
        <dbReference type="EMBL" id="MDP9961396.1"/>
    </source>
</evidence>
<dbReference type="RefSeq" id="WP_306845501.1">
    <property type="nucleotide sequence ID" value="NZ_JAUSRL010000005.1"/>
</dbReference>
<sequence length="80" mass="9147">MDSFGEKLTECRELKNFSQKDLAAFGYLLGEIKEVGIFKDPVMLNRFNNIEKLDPENKKHLLSVVDGFIQVLKFKNVAAL</sequence>
<accession>A0ABT9SPM3</accession>
<evidence type="ECO:0008006" key="3">
    <source>
        <dbReference type="Google" id="ProtNLM"/>
    </source>
</evidence>
<dbReference type="Proteomes" id="UP001235513">
    <property type="component" value="Unassembled WGS sequence"/>
</dbReference>
<name>A0ABT9SPM3_9FLAO</name>
<keyword evidence="2" id="KW-1185">Reference proteome</keyword>
<gene>
    <name evidence="1" type="ORF">J2T04_003294</name>
</gene>
<protein>
    <recommendedName>
        <fullName evidence="3">Transcriptional regulator</fullName>
    </recommendedName>
</protein>
<comment type="caution">
    <text evidence="1">The sequence shown here is derived from an EMBL/GenBank/DDBJ whole genome shotgun (WGS) entry which is preliminary data.</text>
</comment>
<proteinExistence type="predicted"/>
<reference evidence="1 2" key="1">
    <citation type="submission" date="2023-07" db="EMBL/GenBank/DDBJ databases">
        <title>Sorghum-associated microbial communities from plants grown in Nebraska, USA.</title>
        <authorList>
            <person name="Schachtman D."/>
        </authorList>
    </citation>
    <scope>NUCLEOTIDE SEQUENCE [LARGE SCALE GENOMIC DNA]</scope>
    <source>
        <strain evidence="1 2">CC351</strain>
    </source>
</reference>